<comment type="caution">
    <text evidence="3">The sequence shown here is derived from an EMBL/GenBank/DDBJ whole genome shotgun (WGS) entry which is preliminary data.</text>
</comment>
<name>A0ABQ5KMT2_9EUKA</name>
<feature type="coiled-coil region" evidence="1">
    <location>
        <begin position="269"/>
        <end position="296"/>
    </location>
</feature>
<reference evidence="3" key="1">
    <citation type="submission" date="2022-03" db="EMBL/GenBank/DDBJ databases">
        <title>Draft genome sequence of Aduncisulcus paluster, a free-living microaerophilic Fornicata.</title>
        <authorList>
            <person name="Yuyama I."/>
            <person name="Kume K."/>
            <person name="Tamura T."/>
            <person name="Inagaki Y."/>
            <person name="Hashimoto T."/>
        </authorList>
    </citation>
    <scope>NUCLEOTIDE SEQUENCE</scope>
    <source>
        <strain evidence="3">NY0171</strain>
    </source>
</reference>
<feature type="signal peptide" evidence="2">
    <location>
        <begin position="1"/>
        <end position="23"/>
    </location>
</feature>
<sequence>MRGFNFGIYFTLALLLLFGIVFAAEEVIFEEKQESRENNVFLFVKHNIQKCEDSIKTFNNVEAKYEGDVHFYIVNLEAEKNVELEASEFFADEKLPVIFALNPTESIEQFFGDSTNEEHVLDFVTTKFSAADKSVSRKVSSVDEIHDIMKLESMPVFVNVNLTQGCSRCGAFSSIFHKAAKNTSIPVVWAEIECESLDSPKCAGLDIDAVPGAVLFLDNGRQLPYHGINVSVMRGWIAERIVKQDDEEREYNDKKAREVEWPPIGAVPHVATRIRVEQLEREILNLKKTVLEMYEIIQKMGAKNDL</sequence>
<evidence type="ECO:0000313" key="3">
    <source>
        <dbReference type="EMBL" id="GKT32245.1"/>
    </source>
</evidence>
<organism evidence="3 4">
    <name type="scientific">Aduncisulcus paluster</name>
    <dbReference type="NCBI Taxonomy" id="2918883"/>
    <lineage>
        <taxon>Eukaryota</taxon>
        <taxon>Metamonada</taxon>
        <taxon>Carpediemonas-like organisms</taxon>
        <taxon>Aduncisulcus</taxon>
    </lineage>
</organism>
<dbReference type="SUPFAM" id="SSF52833">
    <property type="entry name" value="Thioredoxin-like"/>
    <property type="match status" value="1"/>
</dbReference>
<evidence type="ECO:0008006" key="5">
    <source>
        <dbReference type="Google" id="ProtNLM"/>
    </source>
</evidence>
<dbReference type="InterPro" id="IPR036249">
    <property type="entry name" value="Thioredoxin-like_sf"/>
</dbReference>
<protein>
    <recommendedName>
        <fullName evidence="5">Thioredoxin domain-containing protein</fullName>
    </recommendedName>
</protein>
<evidence type="ECO:0000256" key="1">
    <source>
        <dbReference type="SAM" id="Coils"/>
    </source>
</evidence>
<proteinExistence type="predicted"/>
<keyword evidence="4" id="KW-1185">Reference proteome</keyword>
<feature type="chain" id="PRO_5046299939" description="Thioredoxin domain-containing protein" evidence="2">
    <location>
        <begin position="24"/>
        <end position="306"/>
    </location>
</feature>
<evidence type="ECO:0000256" key="2">
    <source>
        <dbReference type="SAM" id="SignalP"/>
    </source>
</evidence>
<keyword evidence="2" id="KW-0732">Signal</keyword>
<dbReference type="EMBL" id="BQXS01009959">
    <property type="protein sequence ID" value="GKT32245.1"/>
    <property type="molecule type" value="Genomic_DNA"/>
</dbReference>
<gene>
    <name evidence="3" type="ORF">ADUPG1_006438</name>
</gene>
<accession>A0ABQ5KMT2</accession>
<keyword evidence="1" id="KW-0175">Coiled coil</keyword>
<evidence type="ECO:0000313" key="4">
    <source>
        <dbReference type="Proteomes" id="UP001057375"/>
    </source>
</evidence>
<dbReference type="Gene3D" id="3.40.30.10">
    <property type="entry name" value="Glutaredoxin"/>
    <property type="match status" value="1"/>
</dbReference>
<dbReference type="Proteomes" id="UP001057375">
    <property type="component" value="Unassembled WGS sequence"/>
</dbReference>